<dbReference type="SUPFAM" id="SSF56801">
    <property type="entry name" value="Acetyl-CoA synthetase-like"/>
    <property type="match status" value="1"/>
</dbReference>
<evidence type="ECO:0000313" key="1">
    <source>
        <dbReference type="EMBL" id="NER11540.1"/>
    </source>
</evidence>
<sequence length="413" mass="48419">MRDRSINELLLHTIETVPYYQAFQGLNALEDFPVVNKTIFKQHFDELKSTAYLNKKNYLVYTSGSTGNPFEVYHNSEKRYRNTADTIYFGEKAGFELGTKLYYLRLWDKQYKKNRLLAWIQNMYMHSVDQLKDDDIRSLLKTMERDRSTKSLLAYSSALQSIFKYLDAKISSPPLIRFKSVIAVAESLNDYIVESAQRYFGTKVISRYSNSENGIFAQQNTTVEDREFDINWASYHFEILDMEKDIPANPGELGRIVVTDLFNYCMPLIRYDTGDVGIIKESENRNQAPVFMRIEGRKMDLFTNTKGEYISSHIIHHILQFKNIEQFQFVEEENNTYIIKLKVTEEFDYQTGKSIINRYKQYFGEDSIVEIEYVQEIPLLKSGKRKLVINKAINAQRKIIKSNKENMNIGLEL</sequence>
<dbReference type="PANTHER" id="PTHR36932:SF1">
    <property type="entry name" value="CAPSULAR POLYSACCHARIDE BIOSYNTHESIS PROTEIN"/>
    <property type="match status" value="1"/>
</dbReference>
<reference evidence="1 2" key="1">
    <citation type="submission" date="2020-01" db="EMBL/GenBank/DDBJ databases">
        <title>Muriicola jejuensis KCTC 22299.</title>
        <authorList>
            <person name="Wang G."/>
        </authorList>
    </citation>
    <scope>NUCLEOTIDE SEQUENCE [LARGE SCALE GENOMIC DNA]</scope>
    <source>
        <strain evidence="1 2">KCTC 22299</strain>
    </source>
</reference>
<dbReference type="Proteomes" id="UP000468443">
    <property type="component" value="Unassembled WGS sequence"/>
</dbReference>
<organism evidence="1 2">
    <name type="scientific">Muriicola jejuensis</name>
    <dbReference type="NCBI Taxonomy" id="504488"/>
    <lineage>
        <taxon>Bacteria</taxon>
        <taxon>Pseudomonadati</taxon>
        <taxon>Bacteroidota</taxon>
        <taxon>Flavobacteriia</taxon>
        <taxon>Flavobacteriales</taxon>
        <taxon>Flavobacteriaceae</taxon>
        <taxon>Muriicola</taxon>
    </lineage>
</organism>
<dbReference type="PANTHER" id="PTHR36932">
    <property type="entry name" value="CAPSULAR POLYSACCHARIDE BIOSYNTHESIS PROTEIN"/>
    <property type="match status" value="1"/>
</dbReference>
<keyword evidence="2" id="KW-1185">Reference proteome</keyword>
<proteinExistence type="predicted"/>
<name>A0A6P0UGG7_9FLAO</name>
<dbReference type="AlphaFoldDB" id="A0A6P0UGG7"/>
<evidence type="ECO:0000313" key="2">
    <source>
        <dbReference type="Proteomes" id="UP000468443"/>
    </source>
</evidence>
<accession>A0A6P0UGG7</accession>
<protein>
    <submittedName>
        <fullName evidence="1">CoF synthetase</fullName>
    </submittedName>
</protein>
<dbReference type="Gene3D" id="3.40.50.12780">
    <property type="entry name" value="N-terminal domain of ligase-like"/>
    <property type="match status" value="1"/>
</dbReference>
<dbReference type="InterPro" id="IPR042099">
    <property type="entry name" value="ANL_N_sf"/>
</dbReference>
<comment type="caution">
    <text evidence="1">The sequence shown here is derived from an EMBL/GenBank/DDBJ whole genome shotgun (WGS) entry which is preliminary data.</text>
</comment>
<gene>
    <name evidence="1" type="ORF">GWK09_13490</name>
</gene>
<dbReference type="RefSeq" id="WP_204260471.1">
    <property type="nucleotide sequence ID" value="NZ_FXTW01000003.1"/>
</dbReference>
<dbReference type="InterPro" id="IPR053158">
    <property type="entry name" value="CapK_Type1_Caps_Biosynth"/>
</dbReference>
<dbReference type="EMBL" id="JAABOP010000005">
    <property type="protein sequence ID" value="NER11540.1"/>
    <property type="molecule type" value="Genomic_DNA"/>
</dbReference>